<evidence type="ECO:0000313" key="3">
    <source>
        <dbReference type="EMBL" id="CAG5129244.1"/>
    </source>
</evidence>
<proteinExistence type="predicted"/>
<gene>
    <name evidence="3" type="ORF">CUNI_LOCUS14802</name>
</gene>
<feature type="coiled-coil region" evidence="1">
    <location>
        <begin position="27"/>
        <end position="99"/>
    </location>
</feature>
<feature type="region of interest" description="Disordered" evidence="2">
    <location>
        <begin position="228"/>
        <end position="288"/>
    </location>
</feature>
<dbReference type="SUPFAM" id="SSF161270">
    <property type="entry name" value="PspA lactotransferrin-binding region"/>
    <property type="match status" value="1"/>
</dbReference>
<sequence>MTSAEGDNIIELFDNWFKHYTEVTNHLAEMEENFKRASVHIETLTKTNARLQSDCSILQETVGSYQQQLHTVCDLEDEVQNLKQKIAEKEQDLLNKATESTATIDRIKQAHEYEMESSLASVKAEYDTKITDLESQLKMETEVERSLQSQLEDLKRDKDKEISRITMEYESKLVKAHRQKAQYIQQQQQILNQDVMRKKMQHMKENYEGEIAALKSQIQDLKHMLESVHQRRPGKDNEDNAFGEQPQPKLQPQKLYLQDRQSPRQRGQLSLRAQRNVSKYRSGSSIKL</sequence>
<evidence type="ECO:0000256" key="2">
    <source>
        <dbReference type="SAM" id="MobiDB-lite"/>
    </source>
</evidence>
<feature type="compositionally biased region" description="Polar residues" evidence="2">
    <location>
        <begin position="264"/>
        <end position="288"/>
    </location>
</feature>
<accession>A0A8S3ZI49</accession>
<dbReference type="AlphaFoldDB" id="A0A8S3ZI49"/>
<dbReference type="EMBL" id="CAJHNH020003413">
    <property type="protein sequence ID" value="CAG5129244.1"/>
    <property type="molecule type" value="Genomic_DNA"/>
</dbReference>
<evidence type="ECO:0000313" key="4">
    <source>
        <dbReference type="Proteomes" id="UP000678393"/>
    </source>
</evidence>
<reference evidence="3" key="1">
    <citation type="submission" date="2021-04" db="EMBL/GenBank/DDBJ databases">
        <authorList>
            <consortium name="Molecular Ecology Group"/>
        </authorList>
    </citation>
    <scope>NUCLEOTIDE SEQUENCE</scope>
</reference>
<dbReference type="Proteomes" id="UP000678393">
    <property type="component" value="Unassembled WGS sequence"/>
</dbReference>
<dbReference type="PANTHER" id="PTHR35253">
    <property type="entry name" value="COILED-COIL DOMAIN-CONTAINING PROTEIN 152"/>
    <property type="match status" value="1"/>
</dbReference>
<evidence type="ECO:0000256" key="1">
    <source>
        <dbReference type="SAM" id="Coils"/>
    </source>
</evidence>
<organism evidence="3 4">
    <name type="scientific">Candidula unifasciata</name>
    <dbReference type="NCBI Taxonomy" id="100452"/>
    <lineage>
        <taxon>Eukaryota</taxon>
        <taxon>Metazoa</taxon>
        <taxon>Spiralia</taxon>
        <taxon>Lophotrochozoa</taxon>
        <taxon>Mollusca</taxon>
        <taxon>Gastropoda</taxon>
        <taxon>Heterobranchia</taxon>
        <taxon>Euthyneura</taxon>
        <taxon>Panpulmonata</taxon>
        <taxon>Eupulmonata</taxon>
        <taxon>Stylommatophora</taxon>
        <taxon>Helicina</taxon>
        <taxon>Helicoidea</taxon>
        <taxon>Geomitridae</taxon>
        <taxon>Candidula</taxon>
    </lineage>
</organism>
<dbReference type="PANTHER" id="PTHR35253:SF1">
    <property type="entry name" value="COILED-COIL DOMAIN-CONTAINING PROTEIN 152"/>
    <property type="match status" value="1"/>
</dbReference>
<dbReference type="OrthoDB" id="10053382at2759"/>
<protein>
    <submittedName>
        <fullName evidence="3">Uncharacterized protein</fullName>
    </submittedName>
</protein>
<keyword evidence="1" id="KW-0175">Coiled coil</keyword>
<dbReference type="InterPro" id="IPR038827">
    <property type="entry name" value="CCDC152"/>
</dbReference>
<feature type="coiled-coil region" evidence="1">
    <location>
        <begin position="137"/>
        <end position="164"/>
    </location>
</feature>
<keyword evidence="4" id="KW-1185">Reference proteome</keyword>
<feature type="compositionally biased region" description="Low complexity" evidence="2">
    <location>
        <begin position="245"/>
        <end position="258"/>
    </location>
</feature>
<name>A0A8S3ZI49_9EUPU</name>
<comment type="caution">
    <text evidence="3">The sequence shown here is derived from an EMBL/GenBank/DDBJ whole genome shotgun (WGS) entry which is preliminary data.</text>
</comment>
<feature type="compositionally biased region" description="Basic and acidic residues" evidence="2">
    <location>
        <begin position="228"/>
        <end position="238"/>
    </location>
</feature>